<protein>
    <submittedName>
        <fullName evidence="1">RpsT</fullName>
    </submittedName>
</protein>
<reference evidence="1" key="1">
    <citation type="journal article" date="2003" name="Appl. Environ. Microbiol.">
        <title>Analysis, characterization, and loci of the tuf genes in lactobacillus and bifidobacterium species and their direct application for species identification.</title>
        <authorList>
            <person name="Ventura M."/>
            <person name="Canchaya C."/>
            <person name="Meylan V."/>
            <person name="Klaenhammer T.R."/>
            <person name="Zink R."/>
        </authorList>
    </citation>
    <scope>NUCLEOTIDE SEQUENCE</scope>
    <source>
        <strain evidence="1">ATCC BAA-365</strain>
    </source>
</reference>
<name>Q6UE17_9LACO</name>
<evidence type="ECO:0000313" key="1">
    <source>
        <dbReference type="EMBL" id="AAR25443.1"/>
    </source>
</evidence>
<dbReference type="EMBL" id="AY372048">
    <property type="protein sequence ID" value="AAR25443.1"/>
    <property type="molecule type" value="Genomic_DNA"/>
</dbReference>
<sequence length="36" mass="3799">MNLMPQIKSAIKSVKAQAVGNQSNDALLSTLRTAAK</sequence>
<accession>Q6UE17</accession>
<organism evidence="1">
    <name type="scientific">Lactobacillus delbrueckii</name>
    <dbReference type="NCBI Taxonomy" id="1584"/>
    <lineage>
        <taxon>Bacteria</taxon>
        <taxon>Bacillati</taxon>
        <taxon>Bacillota</taxon>
        <taxon>Bacilli</taxon>
        <taxon>Lactobacillales</taxon>
        <taxon>Lactobacillaceae</taxon>
        <taxon>Lactobacillus</taxon>
    </lineage>
</organism>
<dbReference type="AlphaFoldDB" id="Q6UE17"/>
<proteinExistence type="predicted"/>